<evidence type="ECO:0000313" key="3">
    <source>
        <dbReference type="Proteomes" id="UP000286976"/>
    </source>
</evidence>
<reference evidence="2 3" key="1">
    <citation type="journal article" date="2011" name="Front. Microbiol.">
        <title>Genomic signatures of strain selection and enhancement in Bacillus atrophaeus var. globigii, a historical biowarfare simulant.</title>
        <authorList>
            <person name="Gibbons H.S."/>
            <person name="Broomall S.M."/>
            <person name="McNew L.A."/>
            <person name="Daligault H."/>
            <person name="Chapman C."/>
            <person name="Bruce D."/>
            <person name="Karavis M."/>
            <person name="Krepps M."/>
            <person name="McGregor P.A."/>
            <person name="Hong C."/>
            <person name="Park K.H."/>
            <person name="Akmal A."/>
            <person name="Feldman A."/>
            <person name="Lin J.S."/>
            <person name="Chang W.E."/>
            <person name="Higgs B.W."/>
            <person name="Demirev P."/>
            <person name="Lindquist J."/>
            <person name="Liem A."/>
            <person name="Fochler E."/>
            <person name="Read T.D."/>
            <person name="Tapia R."/>
            <person name="Johnson S."/>
            <person name="Bishop-Lilly K.A."/>
            <person name="Detter C."/>
            <person name="Han C."/>
            <person name="Sozhamannan S."/>
            <person name="Rosenzweig C.N."/>
            <person name="Skowronski E.W."/>
        </authorList>
    </citation>
    <scope>NUCLEOTIDE SEQUENCE [LARGE SCALE GENOMIC DNA]</scope>
    <source>
        <strain evidence="2 3">AIT1</strain>
    </source>
</reference>
<accession>A0A432X984</accession>
<comment type="caution">
    <text evidence="2">The sequence shown here is derived from an EMBL/GenBank/DDBJ whole genome shotgun (WGS) entry which is preliminary data.</text>
</comment>
<evidence type="ECO:0000313" key="2">
    <source>
        <dbReference type="EMBL" id="RUO43919.1"/>
    </source>
</evidence>
<keyword evidence="3" id="KW-1185">Reference proteome</keyword>
<feature type="coiled-coil region" evidence="1">
    <location>
        <begin position="25"/>
        <end position="52"/>
    </location>
</feature>
<protein>
    <submittedName>
        <fullName evidence="2">Uncharacterized protein</fullName>
    </submittedName>
</protein>
<dbReference type="Proteomes" id="UP000286976">
    <property type="component" value="Unassembled WGS sequence"/>
</dbReference>
<dbReference type="OrthoDB" id="6396831at2"/>
<evidence type="ECO:0000256" key="1">
    <source>
        <dbReference type="SAM" id="Coils"/>
    </source>
</evidence>
<proteinExistence type="predicted"/>
<dbReference type="RefSeq" id="WP_126756313.1">
    <property type="nucleotide sequence ID" value="NZ_PIPQ01000001.1"/>
</dbReference>
<gene>
    <name evidence="2" type="ORF">CWE15_01675</name>
</gene>
<name>A0A432X984_9GAMM</name>
<sequence>MKHQSGFILVVFVGLLMAGATALWLVQVTAAYHEHERALAHLQQQLHTARVQLFWQAIEKEPADTWLNWQTHPDRLTWLESLKQQGLQAKIEVHPLRLVVELHSDKRAHMLSNRLVKSVAQGSELHLNVPEQQPQDTQAQSIQRIADTPQVMATDLRGAWGLISNAQQVSGKGLVAQTVQSELLHAKQSQSDSANIQQVTSHSLNTAIKVVAQGIDSQQLLVSQTSFDEATMAQLQAQNMVVQKAHVPLMQINTGVVAHTKAKKMNVLGVLSLTGQEQLGITQFQESLSTLEQAIYYCLHESKWCLAPIKPTLHRVDCQNCQSQQYAEYFLSVLEYEVSNCRHGCGIRLQVPNNIEAHCPKASIPAGGSGKLRCEVSGNLIDASEYSFVVQAQLYSMKNPSVYLQQAKAVQWQLLATECEAKDVSVTILERWPPATYTLTLPTFPGGETYAWYGNIEYPCNNTANNQLMFCDMAAFCSRYGAWQDIQASCICRDW</sequence>
<dbReference type="AlphaFoldDB" id="A0A432X984"/>
<dbReference type="EMBL" id="PIPQ01000001">
    <property type="protein sequence ID" value="RUO43919.1"/>
    <property type="molecule type" value="Genomic_DNA"/>
</dbReference>
<organism evidence="2 3">
    <name type="scientific">Aliidiomarina taiwanensis</name>
    <dbReference type="NCBI Taxonomy" id="946228"/>
    <lineage>
        <taxon>Bacteria</taxon>
        <taxon>Pseudomonadati</taxon>
        <taxon>Pseudomonadota</taxon>
        <taxon>Gammaproteobacteria</taxon>
        <taxon>Alteromonadales</taxon>
        <taxon>Idiomarinaceae</taxon>
        <taxon>Aliidiomarina</taxon>
    </lineage>
</organism>
<keyword evidence="1" id="KW-0175">Coiled coil</keyword>